<feature type="domain" description="N-acetyltransferase" evidence="1">
    <location>
        <begin position="41"/>
        <end position="188"/>
    </location>
</feature>
<dbReference type="Pfam" id="PF13302">
    <property type="entry name" value="Acetyltransf_3"/>
    <property type="match status" value="1"/>
</dbReference>
<dbReference type="AlphaFoldDB" id="A0A9P6VEW4"/>
<reference evidence="2" key="1">
    <citation type="submission" date="2019-07" db="EMBL/GenBank/DDBJ databases">
        <title>Hyphodiscus hymeniophilus genome sequencing and assembly.</title>
        <authorList>
            <person name="Kramer G."/>
            <person name="Nodwell J."/>
        </authorList>
    </citation>
    <scope>NUCLEOTIDE SEQUENCE</scope>
    <source>
        <strain evidence="2">ATCC 34498</strain>
    </source>
</reference>
<dbReference type="EMBL" id="VNKQ01000015">
    <property type="protein sequence ID" value="KAG0646563.1"/>
    <property type="molecule type" value="Genomic_DNA"/>
</dbReference>
<sequence length="221" mass="24814">MSSEDPNPEDQHKVWHTPSGKPYMLIKTSSPVPIYLTEFYLTDASAAQSTASLPAIYLSLISIPVPYTLADAESWINLQLTGTSNLPLQVLRSGDPETGRFIGCVSLMPTGSEALRAMKEKINLAAKGHAVNECELGYYLHPDWRGKGIMRNAVRALIWWGIEEMGVEKVVVTVLEKNLESKAVVESLVEFVRVEERDQWVDWPEIKGGGRRRLMAWRWMG</sequence>
<evidence type="ECO:0000259" key="1">
    <source>
        <dbReference type="Pfam" id="PF13302"/>
    </source>
</evidence>
<gene>
    <name evidence="2" type="ORF">D0Z07_7580</name>
</gene>
<proteinExistence type="predicted"/>
<dbReference type="InterPro" id="IPR000182">
    <property type="entry name" value="GNAT_dom"/>
</dbReference>
<evidence type="ECO:0000313" key="2">
    <source>
        <dbReference type="EMBL" id="KAG0646563.1"/>
    </source>
</evidence>
<comment type="caution">
    <text evidence="2">The sequence shown here is derived from an EMBL/GenBank/DDBJ whole genome shotgun (WGS) entry which is preliminary data.</text>
</comment>
<dbReference type="InterPro" id="IPR016181">
    <property type="entry name" value="Acyl_CoA_acyltransferase"/>
</dbReference>
<organism evidence="2 3">
    <name type="scientific">Hyphodiscus hymeniophilus</name>
    <dbReference type="NCBI Taxonomy" id="353542"/>
    <lineage>
        <taxon>Eukaryota</taxon>
        <taxon>Fungi</taxon>
        <taxon>Dikarya</taxon>
        <taxon>Ascomycota</taxon>
        <taxon>Pezizomycotina</taxon>
        <taxon>Leotiomycetes</taxon>
        <taxon>Helotiales</taxon>
        <taxon>Hyphodiscaceae</taxon>
        <taxon>Hyphodiscus</taxon>
    </lineage>
</organism>
<dbReference type="OrthoDB" id="630895at2759"/>
<dbReference type="GO" id="GO:0016747">
    <property type="term" value="F:acyltransferase activity, transferring groups other than amino-acyl groups"/>
    <property type="evidence" value="ECO:0007669"/>
    <property type="project" value="InterPro"/>
</dbReference>
<dbReference type="PANTHER" id="PTHR43792">
    <property type="entry name" value="GNAT FAMILY, PUTATIVE (AFU_ORTHOLOGUE AFUA_3G00765)-RELATED-RELATED"/>
    <property type="match status" value="1"/>
</dbReference>
<evidence type="ECO:0000313" key="3">
    <source>
        <dbReference type="Proteomes" id="UP000785200"/>
    </source>
</evidence>
<dbReference type="Proteomes" id="UP000785200">
    <property type="component" value="Unassembled WGS sequence"/>
</dbReference>
<dbReference type="Gene3D" id="3.40.630.30">
    <property type="match status" value="1"/>
</dbReference>
<accession>A0A9P6VEW4</accession>
<name>A0A9P6VEW4_9HELO</name>
<dbReference type="InterPro" id="IPR051531">
    <property type="entry name" value="N-acetyltransferase"/>
</dbReference>
<protein>
    <recommendedName>
        <fullName evidence="1">N-acetyltransferase domain-containing protein</fullName>
    </recommendedName>
</protein>
<dbReference type="SUPFAM" id="SSF55729">
    <property type="entry name" value="Acyl-CoA N-acyltransferases (Nat)"/>
    <property type="match status" value="1"/>
</dbReference>
<keyword evidence="3" id="KW-1185">Reference proteome</keyword>